<dbReference type="GO" id="GO:0000045">
    <property type="term" value="P:autophagosome assembly"/>
    <property type="evidence" value="ECO:0007669"/>
    <property type="project" value="InterPro"/>
</dbReference>
<protein>
    <submittedName>
        <fullName evidence="8">ATG11 domain-containing protein</fullName>
    </submittedName>
</protein>
<dbReference type="InterPro" id="IPR040040">
    <property type="entry name" value="ATG11"/>
</dbReference>
<keyword evidence="1" id="KW-0072">Autophagy</keyword>
<dbReference type="PANTHER" id="PTHR13222:SF1">
    <property type="entry name" value="RB1-INDUCIBLE COILED-COIL PROTEIN 1"/>
    <property type="match status" value="1"/>
</dbReference>
<accession>A0A183H5P7</accession>
<dbReference type="Proteomes" id="UP000267606">
    <property type="component" value="Unassembled WGS sequence"/>
</dbReference>
<dbReference type="GO" id="GO:0061723">
    <property type="term" value="P:glycophagy"/>
    <property type="evidence" value="ECO:0007669"/>
    <property type="project" value="TreeGrafter"/>
</dbReference>
<dbReference type="GO" id="GO:1990316">
    <property type="term" value="C:Atg1/ULK1 kinase complex"/>
    <property type="evidence" value="ECO:0007669"/>
    <property type="project" value="TreeGrafter"/>
</dbReference>
<evidence type="ECO:0000313" key="7">
    <source>
        <dbReference type="Proteomes" id="UP000267606"/>
    </source>
</evidence>
<evidence type="ECO:0000313" key="8">
    <source>
        <dbReference type="WBParaSite" id="OFLC_0000280601-mRNA-1"/>
    </source>
</evidence>
<dbReference type="GO" id="GO:0034727">
    <property type="term" value="P:piecemeal microautophagy of the nucleus"/>
    <property type="evidence" value="ECO:0007669"/>
    <property type="project" value="TreeGrafter"/>
</dbReference>
<reference evidence="6 7" key="2">
    <citation type="submission" date="2018-11" db="EMBL/GenBank/DDBJ databases">
        <authorList>
            <consortium name="Pathogen Informatics"/>
        </authorList>
    </citation>
    <scope>NUCLEOTIDE SEQUENCE [LARGE SCALE GENOMIC DNA]</scope>
</reference>
<dbReference type="GO" id="GO:0061709">
    <property type="term" value="P:reticulophagy"/>
    <property type="evidence" value="ECO:0007669"/>
    <property type="project" value="TreeGrafter"/>
</dbReference>
<dbReference type="EMBL" id="UZAJ01001711">
    <property type="protein sequence ID" value="VDO34304.1"/>
    <property type="molecule type" value="Genomic_DNA"/>
</dbReference>
<dbReference type="Pfam" id="PF10377">
    <property type="entry name" value="ATG11"/>
    <property type="match status" value="1"/>
</dbReference>
<keyword evidence="2 3" id="KW-0175">Coiled coil</keyword>
<name>A0A183H5P7_9BILA</name>
<sequence>MEVERNEMYKTLVVDYELALERQVSSHSEEIKRKNKEIDSLKAALHKLRESVVNESARNTTSAFASDDIGTNYRKECEEKYRIAHENSLFDRVPIHTKERYSVVSELIDSQERSVVSSVPNDISRGCLLKSFIVSRASSIMESSEIRTEDENKDLENDENTDEERRAQADSDEDIAPVTVRPATVQTTISLREMRTMITVQDIHEYCAVLIVWSEPHNAYIFVSPIFHFVKESSLKRMGVKWDRQAAAVAAVNQRPNWLMAVTTRLELCKIRKTDNRYNLKVGTKFYRVEVEPLQIDSSSIRRHVDV</sequence>
<evidence type="ECO:0000313" key="6">
    <source>
        <dbReference type="EMBL" id="VDO34304.1"/>
    </source>
</evidence>
<dbReference type="AlphaFoldDB" id="A0A183H5P7"/>
<dbReference type="GO" id="GO:0000422">
    <property type="term" value="P:autophagy of mitochondrion"/>
    <property type="evidence" value="ECO:0007669"/>
    <property type="project" value="TreeGrafter"/>
</dbReference>
<feature type="domain" description="Autophagy-related protein 11 C-terminal" evidence="5">
    <location>
        <begin position="191"/>
        <end position="292"/>
    </location>
</feature>
<feature type="region of interest" description="Disordered" evidence="4">
    <location>
        <begin position="143"/>
        <end position="178"/>
    </location>
</feature>
<evidence type="ECO:0000256" key="2">
    <source>
        <dbReference type="ARBA" id="ARBA00023054"/>
    </source>
</evidence>
<feature type="coiled-coil region" evidence="3">
    <location>
        <begin position="17"/>
        <end position="58"/>
    </location>
</feature>
<dbReference type="GO" id="GO:0034045">
    <property type="term" value="C:phagophore assembly site membrane"/>
    <property type="evidence" value="ECO:0007669"/>
    <property type="project" value="TreeGrafter"/>
</dbReference>
<dbReference type="GO" id="GO:0060090">
    <property type="term" value="F:molecular adaptor activity"/>
    <property type="evidence" value="ECO:0007669"/>
    <property type="project" value="TreeGrafter"/>
</dbReference>
<keyword evidence="7" id="KW-1185">Reference proteome</keyword>
<dbReference type="STRING" id="387005.A0A183H5P7"/>
<dbReference type="GO" id="GO:0034517">
    <property type="term" value="P:ribophagy"/>
    <property type="evidence" value="ECO:0007669"/>
    <property type="project" value="TreeGrafter"/>
</dbReference>
<feature type="compositionally biased region" description="Acidic residues" evidence="4">
    <location>
        <begin position="151"/>
        <end position="162"/>
    </location>
</feature>
<dbReference type="InterPro" id="IPR019460">
    <property type="entry name" value="Atg11_C"/>
</dbReference>
<dbReference type="GO" id="GO:0019901">
    <property type="term" value="F:protein kinase binding"/>
    <property type="evidence" value="ECO:0007669"/>
    <property type="project" value="TreeGrafter"/>
</dbReference>
<organism evidence="8">
    <name type="scientific">Onchocerca flexuosa</name>
    <dbReference type="NCBI Taxonomy" id="387005"/>
    <lineage>
        <taxon>Eukaryota</taxon>
        <taxon>Metazoa</taxon>
        <taxon>Ecdysozoa</taxon>
        <taxon>Nematoda</taxon>
        <taxon>Chromadorea</taxon>
        <taxon>Rhabditida</taxon>
        <taxon>Spirurina</taxon>
        <taxon>Spiruromorpha</taxon>
        <taxon>Filarioidea</taxon>
        <taxon>Onchocercidae</taxon>
        <taxon>Onchocerca</taxon>
    </lineage>
</organism>
<evidence type="ECO:0000259" key="5">
    <source>
        <dbReference type="Pfam" id="PF10377"/>
    </source>
</evidence>
<proteinExistence type="predicted"/>
<dbReference type="WBParaSite" id="OFLC_0000280601-mRNA-1">
    <property type="protein sequence ID" value="OFLC_0000280601-mRNA-1"/>
    <property type="gene ID" value="OFLC_0000280601"/>
</dbReference>
<dbReference type="PANTHER" id="PTHR13222">
    <property type="entry name" value="RB1-INDUCIBLE COILED-COIL"/>
    <property type="match status" value="1"/>
</dbReference>
<gene>
    <name evidence="6" type="ORF">OFLC_LOCUS2807</name>
</gene>
<evidence type="ECO:0000256" key="1">
    <source>
        <dbReference type="ARBA" id="ARBA00023006"/>
    </source>
</evidence>
<evidence type="ECO:0000256" key="4">
    <source>
        <dbReference type="SAM" id="MobiDB-lite"/>
    </source>
</evidence>
<evidence type="ECO:0000256" key="3">
    <source>
        <dbReference type="SAM" id="Coils"/>
    </source>
</evidence>
<reference evidence="8" key="1">
    <citation type="submission" date="2016-06" db="UniProtKB">
        <authorList>
            <consortium name="WormBaseParasite"/>
        </authorList>
    </citation>
    <scope>IDENTIFICATION</scope>
</reference>